<dbReference type="InterPro" id="IPR014001">
    <property type="entry name" value="Helicase_ATP-bd"/>
</dbReference>
<evidence type="ECO:0000259" key="17">
    <source>
        <dbReference type="PROSITE" id="PS51195"/>
    </source>
</evidence>
<evidence type="ECO:0000256" key="3">
    <source>
        <dbReference type="ARBA" id="ARBA00012552"/>
    </source>
</evidence>
<dbReference type="OMA" id="YCRSERN"/>
<feature type="compositionally biased region" description="Basic and acidic residues" evidence="14">
    <location>
        <begin position="701"/>
        <end position="765"/>
    </location>
</feature>
<keyword evidence="7" id="KW-0378">Hydrolase</keyword>
<dbReference type="PROSITE" id="PS51192">
    <property type="entry name" value="HELICASE_ATP_BIND_1"/>
    <property type="match status" value="1"/>
</dbReference>
<dbReference type="InterPro" id="IPR044742">
    <property type="entry name" value="DEAD/DEAH_RhlB"/>
</dbReference>
<dbReference type="InterPro" id="IPR000629">
    <property type="entry name" value="RNA-helicase_DEAD-box_CS"/>
</dbReference>
<evidence type="ECO:0000256" key="10">
    <source>
        <dbReference type="ARBA" id="ARBA00023242"/>
    </source>
</evidence>
<evidence type="ECO:0000256" key="12">
    <source>
        <dbReference type="PROSITE-ProRule" id="PRU00552"/>
    </source>
</evidence>
<evidence type="ECO:0000256" key="7">
    <source>
        <dbReference type="ARBA" id="ARBA00022801"/>
    </source>
</evidence>
<feature type="coiled-coil region" evidence="13">
    <location>
        <begin position="1105"/>
        <end position="1132"/>
    </location>
</feature>
<accession>A0BDT5</accession>
<dbReference type="GO" id="GO:0005524">
    <property type="term" value="F:ATP binding"/>
    <property type="evidence" value="ECO:0007669"/>
    <property type="project" value="UniProtKB-KW"/>
</dbReference>
<feature type="compositionally biased region" description="Basic and acidic residues" evidence="14">
    <location>
        <begin position="523"/>
        <end position="534"/>
    </location>
</feature>
<feature type="short sequence motif" description="Q motif" evidence="12">
    <location>
        <begin position="94"/>
        <end position="122"/>
    </location>
</feature>
<dbReference type="SMART" id="SM00490">
    <property type="entry name" value="HELICc"/>
    <property type="match status" value="1"/>
</dbReference>
<dbReference type="Pfam" id="PF00270">
    <property type="entry name" value="DEAD"/>
    <property type="match status" value="1"/>
</dbReference>
<evidence type="ECO:0000256" key="9">
    <source>
        <dbReference type="ARBA" id="ARBA00022840"/>
    </source>
</evidence>
<dbReference type="eggNOG" id="KOG0331">
    <property type="taxonomic scope" value="Eukaryota"/>
</dbReference>
<dbReference type="HOGENOM" id="CLU_267013_0_0_1"/>
<dbReference type="GO" id="GO:0003724">
    <property type="term" value="F:RNA helicase activity"/>
    <property type="evidence" value="ECO:0007669"/>
    <property type="project" value="UniProtKB-EC"/>
</dbReference>
<evidence type="ECO:0000256" key="2">
    <source>
        <dbReference type="ARBA" id="ARBA00009334"/>
    </source>
</evidence>
<dbReference type="EMBL" id="CT867988">
    <property type="protein sequence ID" value="CAK56702.1"/>
    <property type="molecule type" value="Genomic_DNA"/>
</dbReference>
<proteinExistence type="inferred from homology"/>
<feature type="compositionally biased region" description="Basic and acidic residues" evidence="14">
    <location>
        <begin position="862"/>
        <end position="883"/>
    </location>
</feature>
<dbReference type="Gene3D" id="3.40.50.300">
    <property type="entry name" value="P-loop containing nucleotide triphosphate hydrolases"/>
    <property type="match status" value="2"/>
</dbReference>
<evidence type="ECO:0000256" key="4">
    <source>
        <dbReference type="ARBA" id="ARBA00022517"/>
    </source>
</evidence>
<dbReference type="OrthoDB" id="306687at2759"/>
<feature type="compositionally biased region" description="Basic and acidic residues" evidence="14">
    <location>
        <begin position="672"/>
        <end position="689"/>
    </location>
</feature>
<feature type="domain" description="Helicase C-terminal" evidence="16">
    <location>
        <begin position="335"/>
        <end position="485"/>
    </location>
</feature>
<feature type="domain" description="DEAD-box RNA helicase Q" evidence="17">
    <location>
        <begin position="94"/>
        <end position="122"/>
    </location>
</feature>
<organism evidence="18 19">
    <name type="scientific">Paramecium tetraurelia</name>
    <dbReference type="NCBI Taxonomy" id="5888"/>
    <lineage>
        <taxon>Eukaryota</taxon>
        <taxon>Sar</taxon>
        <taxon>Alveolata</taxon>
        <taxon>Ciliophora</taxon>
        <taxon>Intramacronucleata</taxon>
        <taxon>Oligohymenophorea</taxon>
        <taxon>Peniculida</taxon>
        <taxon>Parameciidae</taxon>
        <taxon>Paramecium</taxon>
    </lineage>
</organism>
<dbReference type="InterPro" id="IPR014014">
    <property type="entry name" value="RNA_helicase_DEAD_Q_motif"/>
</dbReference>
<dbReference type="GO" id="GO:0016787">
    <property type="term" value="F:hydrolase activity"/>
    <property type="evidence" value="ECO:0007669"/>
    <property type="project" value="UniProtKB-KW"/>
</dbReference>
<feature type="compositionally biased region" description="Basic and acidic residues" evidence="14">
    <location>
        <begin position="643"/>
        <end position="659"/>
    </location>
</feature>
<feature type="region of interest" description="Disordered" evidence="14">
    <location>
        <begin position="805"/>
        <end position="973"/>
    </location>
</feature>
<keyword evidence="13" id="KW-0175">Coiled coil</keyword>
<keyword evidence="4" id="KW-0690">Ribosome biogenesis</keyword>
<dbReference type="AlphaFoldDB" id="A0BDT5"/>
<dbReference type="GO" id="GO:0003676">
    <property type="term" value="F:nucleic acid binding"/>
    <property type="evidence" value="ECO:0007669"/>
    <property type="project" value="InterPro"/>
</dbReference>
<evidence type="ECO:0000256" key="5">
    <source>
        <dbReference type="ARBA" id="ARBA00022552"/>
    </source>
</evidence>
<keyword evidence="8" id="KW-0347">Helicase</keyword>
<keyword evidence="6" id="KW-0547">Nucleotide-binding</keyword>
<feature type="compositionally biased region" description="Polar residues" evidence="14">
    <location>
        <begin position="805"/>
        <end position="821"/>
    </location>
</feature>
<dbReference type="STRING" id="5888.A0BDT5"/>
<feature type="domain" description="Helicase ATP-binding" evidence="15">
    <location>
        <begin position="125"/>
        <end position="306"/>
    </location>
</feature>
<dbReference type="Proteomes" id="UP000000600">
    <property type="component" value="Unassembled WGS sequence"/>
</dbReference>
<evidence type="ECO:0000256" key="14">
    <source>
        <dbReference type="SAM" id="MobiDB-lite"/>
    </source>
</evidence>
<dbReference type="InterPro" id="IPR027417">
    <property type="entry name" value="P-loop_NTPase"/>
</dbReference>
<dbReference type="SUPFAM" id="SSF52540">
    <property type="entry name" value="P-loop containing nucleoside triphosphate hydrolases"/>
    <property type="match status" value="1"/>
</dbReference>
<dbReference type="InParanoid" id="A0BDT5"/>
<dbReference type="PROSITE" id="PS00039">
    <property type="entry name" value="DEAD_ATP_HELICASE"/>
    <property type="match status" value="1"/>
</dbReference>
<evidence type="ECO:0000256" key="11">
    <source>
        <dbReference type="ARBA" id="ARBA00037449"/>
    </source>
</evidence>
<comment type="similarity">
    <text evidence="2">Belongs to the DEAD box helicase family. DDX5/DBP2 subfamily.</text>
</comment>
<dbReference type="InterPro" id="IPR001650">
    <property type="entry name" value="Helicase_C-like"/>
</dbReference>
<feature type="compositionally biased region" description="Polar residues" evidence="14">
    <location>
        <begin position="953"/>
        <end position="966"/>
    </location>
</feature>
<reference evidence="18 19" key="1">
    <citation type="journal article" date="2006" name="Nature">
        <title>Global trends of whole-genome duplications revealed by the ciliate Paramecium tetraurelia.</title>
        <authorList>
            <consortium name="Genoscope"/>
            <person name="Aury J.-M."/>
            <person name="Jaillon O."/>
            <person name="Duret L."/>
            <person name="Noel B."/>
            <person name="Jubin C."/>
            <person name="Porcel B.M."/>
            <person name="Segurens B."/>
            <person name="Daubin V."/>
            <person name="Anthouard V."/>
            <person name="Aiach N."/>
            <person name="Arnaiz O."/>
            <person name="Billaut A."/>
            <person name="Beisson J."/>
            <person name="Blanc I."/>
            <person name="Bouhouche K."/>
            <person name="Camara F."/>
            <person name="Duharcourt S."/>
            <person name="Guigo R."/>
            <person name="Gogendeau D."/>
            <person name="Katinka M."/>
            <person name="Keller A.-M."/>
            <person name="Kissmehl R."/>
            <person name="Klotz C."/>
            <person name="Koll F."/>
            <person name="Le Moue A."/>
            <person name="Lepere C."/>
            <person name="Malinsky S."/>
            <person name="Nowacki M."/>
            <person name="Nowak J.K."/>
            <person name="Plattner H."/>
            <person name="Poulain J."/>
            <person name="Ruiz F."/>
            <person name="Serrano V."/>
            <person name="Zagulski M."/>
            <person name="Dessen P."/>
            <person name="Betermier M."/>
            <person name="Weissenbach J."/>
            <person name="Scarpelli C."/>
            <person name="Schachter V."/>
            <person name="Sperling L."/>
            <person name="Meyer E."/>
            <person name="Cohen J."/>
            <person name="Wincker P."/>
        </authorList>
    </citation>
    <scope>NUCLEOTIDE SEQUENCE [LARGE SCALE GENOMIC DNA]</scope>
    <source>
        <strain evidence="18 19">Stock d4-2</strain>
    </source>
</reference>
<protein>
    <recommendedName>
        <fullName evidence="3">RNA helicase</fullName>
        <ecNumber evidence="3">3.6.4.13</ecNumber>
    </recommendedName>
</protein>
<dbReference type="GeneID" id="5009884"/>
<gene>
    <name evidence="18" type="ORF">GSPATT00027732001</name>
</gene>
<feature type="region of interest" description="Disordered" evidence="14">
    <location>
        <begin position="1206"/>
        <end position="1238"/>
    </location>
</feature>
<dbReference type="RefSeq" id="XP_001424100.1">
    <property type="nucleotide sequence ID" value="XM_001424063.1"/>
</dbReference>
<feature type="compositionally biased region" description="Polar residues" evidence="14">
    <location>
        <begin position="574"/>
        <end position="586"/>
    </location>
</feature>
<evidence type="ECO:0000256" key="13">
    <source>
        <dbReference type="SAM" id="Coils"/>
    </source>
</evidence>
<dbReference type="PANTHER" id="PTHR47958">
    <property type="entry name" value="ATP-DEPENDENT RNA HELICASE DBP3"/>
    <property type="match status" value="1"/>
</dbReference>
<evidence type="ECO:0000256" key="6">
    <source>
        <dbReference type="ARBA" id="ARBA00022741"/>
    </source>
</evidence>
<evidence type="ECO:0000313" key="19">
    <source>
        <dbReference type="Proteomes" id="UP000000600"/>
    </source>
</evidence>
<feature type="compositionally biased region" description="Polar residues" evidence="14">
    <location>
        <begin position="691"/>
        <end position="700"/>
    </location>
</feature>
<dbReference type="SMART" id="SM00487">
    <property type="entry name" value="DEXDc"/>
    <property type="match status" value="1"/>
</dbReference>
<feature type="compositionally biased region" description="Basic and acidic residues" evidence="14">
    <location>
        <begin position="939"/>
        <end position="952"/>
    </location>
</feature>
<evidence type="ECO:0000259" key="15">
    <source>
        <dbReference type="PROSITE" id="PS51192"/>
    </source>
</evidence>
<dbReference type="Pfam" id="PF00271">
    <property type="entry name" value="Helicase_C"/>
    <property type="match status" value="1"/>
</dbReference>
<name>A0BDT5_PARTE</name>
<dbReference type="PROSITE" id="PS51195">
    <property type="entry name" value="Q_MOTIF"/>
    <property type="match status" value="1"/>
</dbReference>
<keyword evidence="9" id="KW-0067">ATP-binding</keyword>
<dbReference type="CDD" id="cd00268">
    <property type="entry name" value="DEADc"/>
    <property type="match status" value="1"/>
</dbReference>
<evidence type="ECO:0000256" key="8">
    <source>
        <dbReference type="ARBA" id="ARBA00022806"/>
    </source>
</evidence>
<dbReference type="CDD" id="cd18787">
    <property type="entry name" value="SF2_C_DEAD"/>
    <property type="match status" value="1"/>
</dbReference>
<feature type="region of interest" description="Disordered" evidence="14">
    <location>
        <begin position="626"/>
        <end position="792"/>
    </location>
</feature>
<feature type="compositionally biased region" description="Basic and acidic residues" evidence="14">
    <location>
        <begin position="824"/>
        <end position="836"/>
    </location>
</feature>
<dbReference type="KEGG" id="ptm:GSPATT00027732001"/>
<feature type="compositionally biased region" description="Polar residues" evidence="14">
    <location>
        <begin position="916"/>
        <end position="938"/>
    </location>
</feature>
<evidence type="ECO:0000259" key="16">
    <source>
        <dbReference type="PROSITE" id="PS51194"/>
    </source>
</evidence>
<dbReference type="InterPro" id="IPR011545">
    <property type="entry name" value="DEAD/DEAH_box_helicase_dom"/>
</dbReference>
<feature type="compositionally biased region" description="Polar residues" evidence="14">
    <location>
        <begin position="766"/>
        <end position="792"/>
    </location>
</feature>
<evidence type="ECO:0000256" key="1">
    <source>
        <dbReference type="ARBA" id="ARBA00004604"/>
    </source>
</evidence>
<keyword evidence="5" id="KW-0698">rRNA processing</keyword>
<comment type="function">
    <text evidence="11">ATP-dependent RNA helicase required for 60S ribosomal subunit synthesis. Involved in efficient pre-rRNA processing, predominantly at site A3, which is necessary for the normal formation of 25S and 5.8S rRNAs.</text>
</comment>
<evidence type="ECO:0000313" key="18">
    <source>
        <dbReference type="EMBL" id="CAK56702.1"/>
    </source>
</evidence>
<dbReference type="EC" id="3.6.4.13" evidence="3"/>
<feature type="compositionally biased region" description="Basic and acidic residues" evidence="14">
    <location>
        <begin position="906"/>
        <end position="915"/>
    </location>
</feature>
<keyword evidence="10" id="KW-0539">Nucleus</keyword>
<comment type="subcellular location">
    <subcellularLocation>
        <location evidence="1">Nucleus</location>
        <location evidence="1">Nucleolus</location>
    </subcellularLocation>
</comment>
<feature type="compositionally biased region" description="Polar residues" evidence="14">
    <location>
        <begin position="535"/>
        <end position="552"/>
    </location>
</feature>
<dbReference type="GO" id="GO:0000398">
    <property type="term" value="P:mRNA splicing, via spliceosome"/>
    <property type="evidence" value="ECO:0000318"/>
    <property type="project" value="GO_Central"/>
</dbReference>
<sequence length="1238" mass="148610">MNSHYFKDLDEYELDNEESIRPRWKETRESKIGMDSQNLQPFRKELLHVQDSIMLPKTTNDNYKMTDERLEAFYREKEIIIKTFENQKVPPPFLSWASAGFPIPILESIEQLQFKSPTIIQSVVFPIILAGYDVIGIAQTGSGKTIAYLLPGLIQITSQKTEELNNTKKQNGPQMLILVPTRELAMQIESEIQLFTQNYRLKTLCIYGGINNRKNQFYNLGRFPNILVATPGRLLDFLREGATTLANVSYLVIDEADRLLELGFEDTIREIVQQIRFDRQTVFFSATWPKAVKDLAFDFCQYSPIYVQIGKSNLTINKNIDQEIICLFQKDKLQKLLDILDTLKISDKVLIFSEQKQRCEQLSINMADKGYYTIALHGDKTQPQRDEIMKAFRSGYTRLLCATDLASRGLDVTDITVVINYDFPKYFDDYIHRIGRTGRGEKKGKAFSFLAYDKDEPRIAKELLKLAQVANLKYDDSALQNFAIGIFPQMRNDFEYNRFKQQQSRDNNQRVNFQFSKNSQEQYHYENQKSRYPQDNRGSQGENNNYSKYSNIQKEDGSNGDSNYNFRFKDKFQDQQYNRDQYQGRNQWKEYGNQKDYRYDNDQHRSQNYYQNGDRKQFYGKQDRFDNRQQRQEQPFEQNKYNNDQKERYYETGRQERQFRQQGQDWSQNGQDKQENGEDKQTNRYDRPKWQQFQENQDGNYRQDKFDRFNKKQQYDNRQYKHQEDDKGLQNDRSEKAYRQYDRQEPSNRENRRVNFTDQNDDRYENNQQQYQSRFPPENNSNRWDNQKSQKQQDYWNNNKRQYPYQQRFNGGQNNPRSFDNQGEDFKNSRQEESKRQYTNQADEGSAQEWKPKQQENNDMMKNQKDQVRKHQVRFDVEDDRQHQFNNTFRIQEEDNKRNYKQSRSCIRDRHDDSRSQTFRNNDSINHHNQSQGRNYLDQNERRRNENFRDTRFSNNQQFDQYNNSRKQYDNQNRINRNQIEQNGNEDNKLKTFRNTQSLERNQQMQFYNSKQITRNTVKTDDQLNLDQQQRQVSNNIWRNRNNDLQQNQEGAVNNQEIDKPIKNSDEDKGQKIQSQIIQKQQEMEEINELQEYNFNYDPNQSSDDGEIEDEYDKIEQENNQIDKQLPDIQNHNIGLQSKSQTSDQIRTVIIQEQQDEKIDQVQIVEDDTQQIKSNINEREQDNVEDGSDNEFDFTRFSRTIEQENRLKFEDSQQQHTNNNRAIKNEEEEEVKVDPKQE</sequence>
<dbReference type="PROSITE" id="PS51194">
    <property type="entry name" value="HELICASE_CTER"/>
    <property type="match status" value="1"/>
</dbReference>
<dbReference type="GO" id="GO:0005634">
    <property type="term" value="C:nucleus"/>
    <property type="evidence" value="ECO:0000318"/>
    <property type="project" value="GO_Central"/>
</dbReference>
<keyword evidence="19" id="KW-1185">Reference proteome</keyword>
<feature type="region of interest" description="Disordered" evidence="14">
    <location>
        <begin position="518"/>
        <end position="600"/>
    </location>
</feature>
<feature type="compositionally biased region" description="Polar residues" evidence="14">
    <location>
        <begin position="632"/>
        <end position="642"/>
    </location>
</feature>